<dbReference type="RefSeq" id="WP_169523008.1">
    <property type="nucleotide sequence ID" value="NZ_JAAMPT010000200.1"/>
</dbReference>
<proteinExistence type="predicted"/>
<reference evidence="1 2" key="1">
    <citation type="submission" date="2020-02" db="EMBL/GenBank/DDBJ databases">
        <title>Flavobacterium sp. genome.</title>
        <authorList>
            <person name="Jung H.S."/>
            <person name="Baek J.H."/>
            <person name="Jeon C.O."/>
        </authorList>
    </citation>
    <scope>NUCLEOTIDE SEQUENCE [LARGE SCALE GENOMIC DNA]</scope>
    <source>
        <strain evidence="1 2">SE-s27</strain>
    </source>
</reference>
<dbReference type="InterPro" id="IPR036388">
    <property type="entry name" value="WH-like_DNA-bd_sf"/>
</dbReference>
<evidence type="ECO:0000313" key="2">
    <source>
        <dbReference type="Proteomes" id="UP000767947"/>
    </source>
</evidence>
<dbReference type="Gene3D" id="1.10.10.10">
    <property type="entry name" value="Winged helix-like DNA-binding domain superfamily/Winged helix DNA-binding domain"/>
    <property type="match status" value="1"/>
</dbReference>
<dbReference type="InterPro" id="IPR009057">
    <property type="entry name" value="Homeodomain-like_sf"/>
</dbReference>
<evidence type="ECO:0000313" key="1">
    <source>
        <dbReference type="EMBL" id="NMH24410.1"/>
    </source>
</evidence>
<dbReference type="EMBL" id="JAAMPT010000200">
    <property type="protein sequence ID" value="NMH24410.1"/>
    <property type="molecule type" value="Genomic_DNA"/>
</dbReference>
<dbReference type="SUPFAM" id="SSF46689">
    <property type="entry name" value="Homeodomain-like"/>
    <property type="match status" value="1"/>
</dbReference>
<keyword evidence="2" id="KW-1185">Reference proteome</keyword>
<protein>
    <submittedName>
        <fullName evidence="1">DUF433 domain-containing protein</fullName>
    </submittedName>
</protein>
<sequence length="79" mass="8804">MENTVLDRITILPDLCNGKPTIRGLRITVETILQFLSEGDSAEDILEAYPFLEKEDIQAAVAFALKNLSLQRNDIQLAS</sequence>
<dbReference type="Pfam" id="PF04255">
    <property type="entry name" value="DUF433"/>
    <property type="match status" value="1"/>
</dbReference>
<name>A0ABX1QQD2_9FLAO</name>
<gene>
    <name evidence="1" type="ORF">G6042_03915</name>
</gene>
<dbReference type="InterPro" id="IPR007367">
    <property type="entry name" value="DUF433"/>
</dbReference>
<dbReference type="PANTHER" id="PTHR34849">
    <property type="entry name" value="SSL5025 PROTEIN"/>
    <property type="match status" value="1"/>
</dbReference>
<accession>A0ABX1QQD2</accession>
<dbReference type="Proteomes" id="UP000767947">
    <property type="component" value="Unassembled WGS sequence"/>
</dbReference>
<comment type="caution">
    <text evidence="1">The sequence shown here is derived from an EMBL/GenBank/DDBJ whole genome shotgun (WGS) entry which is preliminary data.</text>
</comment>
<dbReference type="PANTHER" id="PTHR34849:SF3">
    <property type="entry name" value="SSR2962 PROTEIN"/>
    <property type="match status" value="1"/>
</dbReference>
<organism evidence="1 2">
    <name type="scientific">Flavobacterium solisilvae</name>
    <dbReference type="NCBI Taxonomy" id="1852019"/>
    <lineage>
        <taxon>Bacteria</taxon>
        <taxon>Pseudomonadati</taxon>
        <taxon>Bacteroidota</taxon>
        <taxon>Flavobacteriia</taxon>
        <taxon>Flavobacteriales</taxon>
        <taxon>Flavobacteriaceae</taxon>
        <taxon>Flavobacterium</taxon>
    </lineage>
</organism>